<feature type="compositionally biased region" description="Low complexity" evidence="2">
    <location>
        <begin position="299"/>
        <end position="322"/>
    </location>
</feature>
<evidence type="ECO:0000259" key="3">
    <source>
        <dbReference type="Pfam" id="PF24554"/>
    </source>
</evidence>
<feature type="compositionally biased region" description="Low complexity" evidence="2">
    <location>
        <begin position="412"/>
        <end position="421"/>
    </location>
</feature>
<feature type="compositionally biased region" description="Low complexity" evidence="2">
    <location>
        <begin position="350"/>
        <end position="364"/>
    </location>
</feature>
<evidence type="ECO:0000313" key="5">
    <source>
        <dbReference type="Proteomes" id="UP000813444"/>
    </source>
</evidence>
<name>A0A8K0T247_9HYPO</name>
<evidence type="ECO:0000313" key="4">
    <source>
        <dbReference type="EMBL" id="KAH7329089.1"/>
    </source>
</evidence>
<feature type="compositionally biased region" description="Polar residues" evidence="2">
    <location>
        <begin position="399"/>
        <end position="408"/>
    </location>
</feature>
<reference evidence="4" key="1">
    <citation type="journal article" date="2021" name="Nat. Commun.">
        <title>Genetic determinants of endophytism in the Arabidopsis root mycobiome.</title>
        <authorList>
            <person name="Mesny F."/>
            <person name="Miyauchi S."/>
            <person name="Thiergart T."/>
            <person name="Pickel B."/>
            <person name="Atanasova L."/>
            <person name="Karlsson M."/>
            <person name="Huettel B."/>
            <person name="Barry K.W."/>
            <person name="Haridas S."/>
            <person name="Chen C."/>
            <person name="Bauer D."/>
            <person name="Andreopoulos W."/>
            <person name="Pangilinan J."/>
            <person name="LaButti K."/>
            <person name="Riley R."/>
            <person name="Lipzen A."/>
            <person name="Clum A."/>
            <person name="Drula E."/>
            <person name="Henrissat B."/>
            <person name="Kohler A."/>
            <person name="Grigoriev I.V."/>
            <person name="Martin F.M."/>
            <person name="Hacquard S."/>
        </authorList>
    </citation>
    <scope>NUCLEOTIDE SEQUENCE</scope>
    <source>
        <strain evidence="4">MPI-CAGE-CH-0235</strain>
    </source>
</reference>
<evidence type="ECO:0000256" key="2">
    <source>
        <dbReference type="SAM" id="MobiDB-lite"/>
    </source>
</evidence>
<dbReference type="GO" id="GO:0007076">
    <property type="term" value="P:mitotic chromosome condensation"/>
    <property type="evidence" value="ECO:0007669"/>
    <property type="project" value="TreeGrafter"/>
</dbReference>
<dbReference type="GO" id="GO:0003682">
    <property type="term" value="F:chromatin binding"/>
    <property type="evidence" value="ECO:0007669"/>
    <property type="project" value="TreeGrafter"/>
</dbReference>
<protein>
    <recommendedName>
        <fullName evidence="3">DUF7603 domain-containing protein</fullName>
    </recommendedName>
</protein>
<evidence type="ECO:0000256" key="1">
    <source>
        <dbReference type="SAM" id="Coils"/>
    </source>
</evidence>
<feature type="compositionally biased region" description="Polar residues" evidence="2">
    <location>
        <begin position="186"/>
        <end position="197"/>
    </location>
</feature>
<accession>A0A8K0T247</accession>
<sequence>MGSSSPLPSPTGGTHDKAHTPDTPFARTHVPQPSPSLYTHYLSTYDKRHMNHLPSDHLQEATLSDQPPPTRSAFSFPSPVSPSPSPTNFSSSSTNRGSRHSSQPAPSPIWLPTPDQRFSRRFTLDSPTLYEYPPLSYPHTIQSLNAKVASLDTAATESPNNLKDKPAPSPTDFDVLLEYDDLISESASASVPDQTPATIIDDQTDDSASDCQSIYSDNNDKSLRSNSKDNLHPPVPMFSQKHTPPHLHLQPIAPATRYAEPRLDTPQSPSLSSTPRLHKPLPKSPGQASPLATFFGWGSPSPSATEFSSASSPLSPRPGAASDAAYTTAKRSQTEGTRPNATDNPIEYVESYLSTPPLSESSTSIEDMEDELKAITAELAASIRREMDLEDLVDRLQEQASNAQGPSKRSSDYFSDSGYSSAKQSDYDQSREEVEKVQRRAEQEKASIRVELTSKLQDERSKRKALDQQIRDLAERASHVDLAQMNQLDAGDRVKDLEATCEDLRRRLSEERQSKANFEDLLSALKTELSDVCNERDNLRDEVLPRLRARVEGLEIEAAEYANLTYESSKMQQELQALKSENQSLRNNAGPGSEEVVNRGSRASSFALSRSNSVATLAGRNQKPPPLSLKRSSSVKGSQPESRDALVERLKDVEAQRDALHKALKNLLDRQEFQTRESTKKIRALEEERQRLLTSSPKKAGFEKEVANLRTEINVLRRRAEDVLEQKWQVEKGLGGLKMDLDRAEEEIAALRALLAEHDILIPPSVARSSGSSGGFDNTPVTSESLRQAYKELQDAYQESLERIKKLETDQDGPLSNDAAKVAMERLEKSLSIAISERDAANQEAQVLRSNHESLAARESKNLEAERVLADELSESAEQIEQLASQVRQQLAANADLRQRLADTVARGDADRKANSDRIATLQDRLRVLEEQVITAQTVSEERIARHEEEVASLREAHNERLQRTGSSPGLGGLRSPGFKSPLKSPRKSPLLSPMNSPMFPRSPRFSQSKSFEEESEMIILRARVLELEKALSDTETEMQEVVARMAAAQIEVLNLQEEREAAVRETRRLQKVLEQEQVKAFEERFKTLQANA</sequence>
<organism evidence="4 5">
    <name type="scientific">Stachybotrys elegans</name>
    <dbReference type="NCBI Taxonomy" id="80388"/>
    <lineage>
        <taxon>Eukaryota</taxon>
        <taxon>Fungi</taxon>
        <taxon>Dikarya</taxon>
        <taxon>Ascomycota</taxon>
        <taxon>Pezizomycotina</taxon>
        <taxon>Sordariomycetes</taxon>
        <taxon>Hypocreomycetidae</taxon>
        <taxon>Hypocreales</taxon>
        <taxon>Stachybotryaceae</taxon>
        <taxon>Stachybotrys</taxon>
    </lineage>
</organism>
<comment type="caution">
    <text evidence="4">The sequence shown here is derived from an EMBL/GenBank/DDBJ whole genome shotgun (WGS) entry which is preliminary data.</text>
</comment>
<feature type="region of interest" description="Disordered" evidence="2">
    <location>
        <begin position="186"/>
        <end position="369"/>
    </location>
</feature>
<feature type="region of interest" description="Disordered" evidence="2">
    <location>
        <begin position="399"/>
        <end position="445"/>
    </location>
</feature>
<dbReference type="PANTHER" id="PTHR43941">
    <property type="entry name" value="STRUCTURAL MAINTENANCE OF CHROMOSOMES PROTEIN 2"/>
    <property type="match status" value="1"/>
</dbReference>
<feature type="compositionally biased region" description="Low complexity" evidence="2">
    <location>
        <begin position="86"/>
        <end position="102"/>
    </location>
</feature>
<feature type="region of interest" description="Disordered" evidence="2">
    <location>
        <begin position="152"/>
        <end position="174"/>
    </location>
</feature>
<dbReference type="EMBL" id="JAGPNK010000001">
    <property type="protein sequence ID" value="KAH7329089.1"/>
    <property type="molecule type" value="Genomic_DNA"/>
</dbReference>
<feature type="compositionally biased region" description="Basic and acidic residues" evidence="2">
    <location>
        <begin position="218"/>
        <end position="231"/>
    </location>
</feature>
<keyword evidence="1" id="KW-0175">Coiled coil</keyword>
<feature type="domain" description="DUF7603" evidence="3">
    <location>
        <begin position="823"/>
        <end position="931"/>
    </location>
</feature>
<feature type="compositionally biased region" description="Polar residues" evidence="2">
    <location>
        <begin position="265"/>
        <end position="275"/>
    </location>
</feature>
<dbReference type="Pfam" id="PF24554">
    <property type="entry name" value="DUF7603"/>
    <property type="match status" value="1"/>
</dbReference>
<feature type="region of interest" description="Disordered" evidence="2">
    <location>
        <begin position="610"/>
        <end position="645"/>
    </location>
</feature>
<feature type="region of interest" description="Disordered" evidence="2">
    <location>
        <begin position="956"/>
        <end position="1008"/>
    </location>
</feature>
<feature type="region of interest" description="Disordered" evidence="2">
    <location>
        <begin position="1"/>
        <end position="116"/>
    </location>
</feature>
<gene>
    <name evidence="4" type="ORF">B0I35DRAFT_507441</name>
</gene>
<dbReference type="Proteomes" id="UP000813444">
    <property type="component" value="Unassembled WGS sequence"/>
</dbReference>
<feature type="compositionally biased region" description="Polar residues" evidence="2">
    <location>
        <begin position="329"/>
        <end position="343"/>
    </location>
</feature>
<feature type="compositionally biased region" description="Low complexity" evidence="2">
    <location>
        <begin position="1"/>
        <end position="13"/>
    </location>
</feature>
<dbReference type="OrthoDB" id="5395440at2759"/>
<dbReference type="GO" id="GO:0000796">
    <property type="term" value="C:condensin complex"/>
    <property type="evidence" value="ECO:0007669"/>
    <property type="project" value="TreeGrafter"/>
</dbReference>
<dbReference type="InterPro" id="IPR056023">
    <property type="entry name" value="DUF7603"/>
</dbReference>
<feature type="coiled-coil region" evidence="1">
    <location>
        <begin position="1018"/>
        <end position="1092"/>
    </location>
</feature>
<proteinExistence type="predicted"/>
<dbReference type="GO" id="GO:0000793">
    <property type="term" value="C:condensed chromosome"/>
    <property type="evidence" value="ECO:0007669"/>
    <property type="project" value="TreeGrafter"/>
</dbReference>
<dbReference type="PANTHER" id="PTHR43941:SF1">
    <property type="entry name" value="STRUCTURAL MAINTENANCE OF CHROMOSOMES PROTEIN 2"/>
    <property type="match status" value="1"/>
</dbReference>
<keyword evidence="5" id="KW-1185">Reference proteome</keyword>
<dbReference type="AlphaFoldDB" id="A0A8K0T247"/>
<dbReference type="GO" id="GO:0000785">
    <property type="term" value="C:chromatin"/>
    <property type="evidence" value="ECO:0007669"/>
    <property type="project" value="TreeGrafter"/>
</dbReference>
<feature type="compositionally biased region" description="Basic and acidic residues" evidence="2">
    <location>
        <begin position="425"/>
        <end position="445"/>
    </location>
</feature>